<dbReference type="GeneID" id="92386326"/>
<comment type="caution">
    <text evidence="2">The sequence shown here is derived from an EMBL/GenBank/DDBJ whole genome shotgun (WGS) entry which is preliminary data.</text>
</comment>
<name>A0AAE8QUK1_9ENTR</name>
<protein>
    <submittedName>
        <fullName evidence="2">Uncharacterized protein</fullName>
    </submittedName>
</protein>
<reference evidence="2 3" key="1">
    <citation type="submission" date="2019-02" db="EMBL/GenBank/DDBJ databases">
        <title>The draft genome of Enterobacter spp. strains.</title>
        <authorList>
            <person name="Wang C."/>
            <person name="Feng Y."/>
            <person name="Zong Z."/>
        </authorList>
    </citation>
    <scope>NUCLEOTIDE SEQUENCE [LARGE SCALE GENOMIC DNA]</scope>
    <source>
        <strain evidence="2 3">WCHEQ120003</strain>
    </source>
</reference>
<keyword evidence="1" id="KW-0175">Coiled coil</keyword>
<dbReference type="RefSeq" id="WP_131637402.1">
    <property type="nucleotide sequence ID" value="NZ_JAXROK010000012.1"/>
</dbReference>
<gene>
    <name evidence="2" type="ORF">E0L16_16225</name>
</gene>
<dbReference type="AlphaFoldDB" id="A0AAE8QUK1"/>
<evidence type="ECO:0000256" key="1">
    <source>
        <dbReference type="SAM" id="Coils"/>
    </source>
</evidence>
<dbReference type="EMBL" id="SJON01000013">
    <property type="protein sequence ID" value="TCB84338.1"/>
    <property type="molecule type" value="Genomic_DNA"/>
</dbReference>
<feature type="coiled-coil region" evidence="1">
    <location>
        <begin position="99"/>
        <end position="126"/>
    </location>
</feature>
<accession>A0AAE8QUK1</accession>
<evidence type="ECO:0000313" key="2">
    <source>
        <dbReference type="EMBL" id="TCB84338.1"/>
    </source>
</evidence>
<sequence length="181" mass="19720">MKEVVKNGTTEMNIIDSVKIAAAIGLLMQQTSAISCPNSLSSNMTAPANFVKPQDSDVDEAISIIDGLRKLLEEAYWNLSSSDEHAMYAVIGLLNPAKVDLCEIQLRSLEATLKDALQEVARVQRDDFKPLLIIVAKARSAASNLGHLIQQMTKPTEQFKSKTDLTGLAKLADHGTSIIFH</sequence>
<evidence type="ECO:0000313" key="3">
    <source>
        <dbReference type="Proteomes" id="UP000291623"/>
    </source>
</evidence>
<organism evidence="2 3">
    <name type="scientific">Enterobacter quasihormaechei</name>
    <dbReference type="NCBI Taxonomy" id="2529382"/>
    <lineage>
        <taxon>Bacteria</taxon>
        <taxon>Pseudomonadati</taxon>
        <taxon>Pseudomonadota</taxon>
        <taxon>Gammaproteobacteria</taxon>
        <taxon>Enterobacterales</taxon>
        <taxon>Enterobacteriaceae</taxon>
        <taxon>Enterobacter</taxon>
    </lineage>
</organism>
<proteinExistence type="predicted"/>
<dbReference type="Proteomes" id="UP000291623">
    <property type="component" value="Unassembled WGS sequence"/>
</dbReference>